<evidence type="ECO:0000256" key="2">
    <source>
        <dbReference type="ARBA" id="ARBA00022448"/>
    </source>
</evidence>
<evidence type="ECO:0000256" key="3">
    <source>
        <dbReference type="ARBA" id="ARBA00022475"/>
    </source>
</evidence>
<dbReference type="GO" id="GO:0035443">
    <property type="term" value="P:tripeptide transmembrane transport"/>
    <property type="evidence" value="ECO:0007669"/>
    <property type="project" value="UniProtKB-ARBA"/>
</dbReference>
<dbReference type="InterPro" id="IPR020846">
    <property type="entry name" value="MFS_dom"/>
</dbReference>
<feature type="transmembrane region" description="Helical" evidence="10">
    <location>
        <begin position="284"/>
        <end position="303"/>
    </location>
</feature>
<dbReference type="PROSITE" id="PS01023">
    <property type="entry name" value="PTR2_2"/>
    <property type="match status" value="1"/>
</dbReference>
<feature type="transmembrane region" description="Helical" evidence="10">
    <location>
        <begin position="70"/>
        <end position="92"/>
    </location>
</feature>
<comment type="similarity">
    <text evidence="9">Belongs to the major facilitator superfamily. Proton-dependent oligopeptide transporter (POT/PTR) (TC 2.A.17) family.</text>
</comment>
<dbReference type="GO" id="GO:0071916">
    <property type="term" value="F:dipeptide transmembrane transporter activity"/>
    <property type="evidence" value="ECO:0007669"/>
    <property type="project" value="UniProtKB-ARBA"/>
</dbReference>
<keyword evidence="7 10" id="KW-1133">Transmembrane helix</keyword>
<evidence type="ECO:0000256" key="10">
    <source>
        <dbReference type="SAM" id="Phobius"/>
    </source>
</evidence>
<dbReference type="Proteomes" id="UP000001700">
    <property type="component" value="Chromosome"/>
</dbReference>
<evidence type="ECO:0000256" key="1">
    <source>
        <dbReference type="ARBA" id="ARBA00004651"/>
    </source>
</evidence>
<keyword evidence="6" id="KW-0653">Protein transport</keyword>
<keyword evidence="4 9" id="KW-0812">Transmembrane</keyword>
<feature type="transmembrane region" description="Helical" evidence="10">
    <location>
        <begin position="101"/>
        <end position="118"/>
    </location>
</feature>
<evidence type="ECO:0000256" key="4">
    <source>
        <dbReference type="ARBA" id="ARBA00022692"/>
    </source>
</evidence>
<reference evidence="12" key="1">
    <citation type="submission" date="2008-05" db="EMBL/GenBank/DDBJ databases">
        <title>Genome sequence of Riesia pediculicola USDA.</title>
        <authorList>
            <person name="Kirkness E.F."/>
        </authorList>
    </citation>
    <scope>NUCLEOTIDE SEQUENCE [LARGE SCALE GENOMIC DNA]</scope>
    <source>
        <strain evidence="12">USDA</strain>
    </source>
</reference>
<dbReference type="HOGENOM" id="CLU_004790_0_0_6"/>
<dbReference type="PANTHER" id="PTHR23517">
    <property type="entry name" value="RESISTANCE PROTEIN MDTM, PUTATIVE-RELATED-RELATED"/>
    <property type="match status" value="1"/>
</dbReference>
<feature type="transmembrane region" description="Helical" evidence="10">
    <location>
        <begin position="256"/>
        <end position="272"/>
    </location>
</feature>
<dbReference type="InterPro" id="IPR036259">
    <property type="entry name" value="MFS_trans_sf"/>
</dbReference>
<feature type="transmembrane region" description="Helical" evidence="10">
    <location>
        <begin position="161"/>
        <end position="181"/>
    </location>
</feature>
<dbReference type="SUPFAM" id="SSF103473">
    <property type="entry name" value="MFS general substrate transporter"/>
    <property type="match status" value="1"/>
</dbReference>
<name>D4G8V2_RIEPU</name>
<dbReference type="NCBIfam" id="TIGR00924">
    <property type="entry name" value="yjdL_sub1_fam"/>
    <property type="match status" value="1"/>
</dbReference>
<gene>
    <name evidence="12" type="ordered locus">RIEPE_0527</name>
</gene>
<dbReference type="Gene3D" id="1.20.1250.20">
    <property type="entry name" value="MFS general substrate transporter like domains"/>
    <property type="match status" value="1"/>
</dbReference>
<keyword evidence="8 10" id="KW-0472">Membrane</keyword>
<dbReference type="GO" id="GO:0015031">
    <property type="term" value="P:protein transport"/>
    <property type="evidence" value="ECO:0007669"/>
    <property type="project" value="UniProtKB-KW"/>
</dbReference>
<feature type="transmembrane region" description="Helical" evidence="10">
    <location>
        <begin position="187"/>
        <end position="211"/>
    </location>
</feature>
<keyword evidence="3" id="KW-1003">Cell membrane</keyword>
<proteinExistence type="inferred from homology"/>
<protein>
    <submittedName>
        <fullName evidence="12">Tripeptide permease TppB</fullName>
    </submittedName>
</protein>
<evidence type="ECO:0000256" key="5">
    <source>
        <dbReference type="ARBA" id="ARBA00022856"/>
    </source>
</evidence>
<feature type="transmembrane region" description="Helical" evidence="10">
    <location>
        <begin position="364"/>
        <end position="384"/>
    </location>
</feature>
<evidence type="ECO:0000256" key="9">
    <source>
        <dbReference type="RuleBase" id="RU003755"/>
    </source>
</evidence>
<dbReference type="OrthoDB" id="9772725at2"/>
<sequence>MKIFKKKESKRLIVSLKDNSRSLNFNLLKQPKPFYLIFSIELWERFSFYGLQGILTIYLTKILGMSEDKAFSLFSAFTALVYGFVAIGGWIGDKILGSKRVIVLGTLTLIFGYSLIAFSNNEISSIYLGLSCISVGNGLFKSNPSSLLSSCYDKKDVRLDGAFTMYYMSINIGSFLSMLITPVLAKIYGWNVAFATSVFGLLITLIIFLSFRNWIKKIGSYPDFQSVSLKTYFFIFCGIFVLILISDWLLYHLNTIKIVLTMISIFIVFKFIQEIISMKSLDRLKMSVVSILTIEALVFFVLYGQMPMSINFFATHNVAHTIFGISIEPAQYQSLNPFWIIVFSPILSKIYEKVGTCLLIPYKFAIGMVFCSISFLILPIGSIFSERGIVSPFWLIFSYAFQGIGELMISGLGLSMIAQFAPKGLMGFIMGTWFLTNSISSFIAGYVSSLTTFPKDKIFNTIESLKVYDLVFIKIGIISLIISMIMFYTAPYLNRVITLKK</sequence>
<comment type="subcellular location">
    <subcellularLocation>
        <location evidence="1">Cell membrane</location>
        <topology evidence="1">Multi-pass membrane protein</topology>
    </subcellularLocation>
    <subcellularLocation>
        <location evidence="9">Membrane</location>
        <topology evidence="9">Multi-pass membrane protein</topology>
    </subcellularLocation>
</comment>
<feature type="transmembrane region" description="Helical" evidence="10">
    <location>
        <begin position="232"/>
        <end position="250"/>
    </location>
</feature>
<dbReference type="GO" id="GO:0005886">
    <property type="term" value="C:plasma membrane"/>
    <property type="evidence" value="ECO:0007669"/>
    <property type="project" value="UniProtKB-SubCell"/>
</dbReference>
<organism evidence="12 13">
    <name type="scientific">Riesia pediculicola (strain USDA)</name>
    <dbReference type="NCBI Taxonomy" id="515618"/>
    <lineage>
        <taxon>Bacteria</taxon>
        <taxon>Pseudomonadati</taxon>
        <taxon>Pseudomonadota</taxon>
        <taxon>Gammaproteobacteria</taxon>
        <taxon>Enterobacterales</taxon>
        <taxon>Enterobacteriaceae</taxon>
        <taxon>Candidatus Riesia</taxon>
    </lineage>
</organism>
<dbReference type="EMBL" id="CP001085">
    <property type="protein sequence ID" value="ADD79586.1"/>
    <property type="molecule type" value="Genomic_DNA"/>
</dbReference>
<evidence type="ECO:0000259" key="11">
    <source>
        <dbReference type="PROSITE" id="PS50850"/>
    </source>
</evidence>
<evidence type="ECO:0000256" key="8">
    <source>
        <dbReference type="ARBA" id="ARBA00023136"/>
    </source>
</evidence>
<evidence type="ECO:0000256" key="7">
    <source>
        <dbReference type="ARBA" id="ARBA00022989"/>
    </source>
</evidence>
<keyword evidence="2 9" id="KW-0813">Transport</keyword>
<feature type="transmembrane region" description="Helical" evidence="10">
    <location>
        <begin position="396"/>
        <end position="418"/>
    </location>
</feature>
<dbReference type="GO" id="GO:0015333">
    <property type="term" value="F:peptide:proton symporter activity"/>
    <property type="evidence" value="ECO:0007669"/>
    <property type="project" value="UniProtKB-ARBA"/>
</dbReference>
<dbReference type="FunFam" id="1.20.1250.20:FF:000017">
    <property type="entry name" value="Dipeptide and tripeptide permease A"/>
    <property type="match status" value="1"/>
</dbReference>
<feature type="domain" description="Major facilitator superfamily (MFS) profile" evidence="11">
    <location>
        <begin position="33"/>
        <end position="494"/>
    </location>
</feature>
<dbReference type="InterPro" id="IPR018456">
    <property type="entry name" value="PTR2_symporter_CS"/>
</dbReference>
<keyword evidence="5" id="KW-0571">Peptide transport</keyword>
<accession>D4G8V2</accession>
<dbReference type="InterPro" id="IPR005279">
    <property type="entry name" value="Dipep/tripep_permease"/>
</dbReference>
<dbReference type="AlphaFoldDB" id="D4G8V2"/>
<dbReference type="PANTHER" id="PTHR23517:SF15">
    <property type="entry name" value="PROTON-DEPENDENT OLIGOPEPTIDE FAMILY TRANSPORT PROTEIN"/>
    <property type="match status" value="1"/>
</dbReference>
<dbReference type="KEGG" id="rip:RIEPE_0527"/>
<dbReference type="InterPro" id="IPR000109">
    <property type="entry name" value="POT_fam"/>
</dbReference>
<evidence type="ECO:0000256" key="6">
    <source>
        <dbReference type="ARBA" id="ARBA00022927"/>
    </source>
</evidence>
<dbReference type="PROSITE" id="PS50850">
    <property type="entry name" value="MFS"/>
    <property type="match status" value="1"/>
</dbReference>
<evidence type="ECO:0000313" key="13">
    <source>
        <dbReference type="Proteomes" id="UP000001700"/>
    </source>
</evidence>
<evidence type="ECO:0000313" key="12">
    <source>
        <dbReference type="EMBL" id="ADD79586.1"/>
    </source>
</evidence>
<feature type="transmembrane region" description="Helical" evidence="10">
    <location>
        <begin position="425"/>
        <end position="447"/>
    </location>
</feature>
<keyword evidence="13" id="KW-1185">Reference proteome</keyword>
<dbReference type="CDD" id="cd17346">
    <property type="entry name" value="MFS_DtpA_like"/>
    <property type="match status" value="1"/>
</dbReference>
<feature type="transmembrane region" description="Helical" evidence="10">
    <location>
        <begin position="467"/>
        <end position="493"/>
    </location>
</feature>
<dbReference type="Pfam" id="PF00854">
    <property type="entry name" value="PTR2"/>
    <property type="match status" value="1"/>
</dbReference>
<dbReference type="GO" id="GO:0042937">
    <property type="term" value="F:tripeptide transmembrane transporter activity"/>
    <property type="evidence" value="ECO:0007669"/>
    <property type="project" value="UniProtKB-ARBA"/>
</dbReference>
<dbReference type="InterPro" id="IPR050171">
    <property type="entry name" value="MFS_Transporters"/>
</dbReference>
<dbReference type="eggNOG" id="COG3104">
    <property type="taxonomic scope" value="Bacteria"/>
</dbReference>